<dbReference type="Pfam" id="PF05987">
    <property type="entry name" value="DUF898"/>
    <property type="match status" value="1"/>
</dbReference>
<comment type="caution">
    <text evidence="2">The sequence shown here is derived from an EMBL/GenBank/DDBJ whole genome shotgun (WGS) entry which is preliminary data.</text>
</comment>
<evidence type="ECO:0000313" key="3">
    <source>
        <dbReference type="Proteomes" id="UP001203880"/>
    </source>
</evidence>
<feature type="transmembrane region" description="Helical" evidence="1">
    <location>
        <begin position="23"/>
        <end position="44"/>
    </location>
</feature>
<keyword evidence="1" id="KW-0812">Transmembrane</keyword>
<dbReference type="EMBL" id="JAMFMB010000008">
    <property type="protein sequence ID" value="MCL6283475.1"/>
    <property type="molecule type" value="Genomic_DNA"/>
</dbReference>
<keyword evidence="3" id="KW-1185">Reference proteome</keyword>
<accession>A0ABT0Q0Y5</accession>
<organism evidence="2 3">
    <name type="scientific">Ruegeria spongiae</name>
    <dbReference type="NCBI Taxonomy" id="2942209"/>
    <lineage>
        <taxon>Bacteria</taxon>
        <taxon>Pseudomonadati</taxon>
        <taxon>Pseudomonadota</taxon>
        <taxon>Alphaproteobacteria</taxon>
        <taxon>Rhodobacterales</taxon>
        <taxon>Roseobacteraceae</taxon>
        <taxon>Ruegeria</taxon>
    </lineage>
</organism>
<feature type="transmembrane region" description="Helical" evidence="1">
    <location>
        <begin position="141"/>
        <end position="160"/>
    </location>
</feature>
<evidence type="ECO:0000256" key="1">
    <source>
        <dbReference type="SAM" id="Phobius"/>
    </source>
</evidence>
<reference evidence="2" key="1">
    <citation type="submission" date="2022-05" db="EMBL/GenBank/DDBJ databases">
        <authorList>
            <person name="Park J.-S."/>
        </authorList>
    </citation>
    <scope>NUCLEOTIDE SEQUENCE</scope>
    <source>
        <strain evidence="2">2012CJ41-6</strain>
    </source>
</reference>
<dbReference type="Proteomes" id="UP001203880">
    <property type="component" value="Unassembled WGS sequence"/>
</dbReference>
<evidence type="ECO:0000313" key="2">
    <source>
        <dbReference type="EMBL" id="MCL6283475.1"/>
    </source>
</evidence>
<feature type="transmembrane region" description="Helical" evidence="1">
    <location>
        <begin position="230"/>
        <end position="257"/>
    </location>
</feature>
<keyword evidence="1" id="KW-0472">Membrane</keyword>
<feature type="transmembrane region" description="Helical" evidence="1">
    <location>
        <begin position="283"/>
        <end position="302"/>
    </location>
</feature>
<gene>
    <name evidence="2" type="ORF">M3P21_07995</name>
</gene>
<feature type="transmembrane region" description="Helical" evidence="1">
    <location>
        <begin position="94"/>
        <end position="112"/>
    </location>
</feature>
<dbReference type="InterPro" id="IPR010295">
    <property type="entry name" value="DUF898"/>
</dbReference>
<proteinExistence type="predicted"/>
<feature type="transmembrane region" description="Helical" evidence="1">
    <location>
        <begin position="65"/>
        <end position="88"/>
    </location>
</feature>
<feature type="transmembrane region" description="Helical" evidence="1">
    <location>
        <begin position="188"/>
        <end position="209"/>
    </location>
</feature>
<sequence length="355" mass="39120">MQASSSYISKAGFEFRGSAREFFGIWIVNLLLSILTLGIYSAWAKVRTKKYFHQNTYVAGRNFDYHANGFQILIGRLIIIAGIVVYTLLSTNALVVLVMVLGLIALIPYLLVRSLRFNARMSSWSNIRFTFHGSFGSAVKVYYLYPFLAALSLYTAWPFATRATQRFLANGHGLGTTRFSFDSAIGPFYKALLAALVWGAGSMMILFAFASTSLDIPRALQALEAGSEEAAALVDIGLLYLIVLVAFAPAAIIYHALVRNTVYNNLTLDERHTFHSSVSPLKLLWISVSNFFVVVLTLGLMMPWAHVRRARYLADHTTLYPGGSLDDFVDEETASGNAVGDAYGDLEGFGIEVAV</sequence>
<protein>
    <submittedName>
        <fullName evidence="2">YjgN family protein</fullName>
    </submittedName>
</protein>
<dbReference type="RefSeq" id="WP_249708649.1">
    <property type="nucleotide sequence ID" value="NZ_JAMFMB010000008.1"/>
</dbReference>
<keyword evidence="1" id="KW-1133">Transmembrane helix</keyword>
<name>A0ABT0Q0Y5_9RHOB</name>